<evidence type="ECO:0000256" key="3">
    <source>
        <dbReference type="ARBA" id="ARBA00022475"/>
    </source>
</evidence>
<keyword evidence="6" id="KW-0564">Palmitate</keyword>
<dbReference type="Proteomes" id="UP000263014">
    <property type="component" value="Unassembled WGS sequence"/>
</dbReference>
<dbReference type="InterPro" id="IPR050490">
    <property type="entry name" value="Bact_solute-bd_prot1"/>
</dbReference>
<evidence type="ECO:0000256" key="8">
    <source>
        <dbReference type="SAM" id="MobiDB-lite"/>
    </source>
</evidence>
<comment type="similarity">
    <text evidence="1">Belongs to the bacterial solute-binding protein 1 family.</text>
</comment>
<keyword evidence="5" id="KW-0472">Membrane</keyword>
<evidence type="ECO:0000256" key="5">
    <source>
        <dbReference type="ARBA" id="ARBA00023136"/>
    </source>
</evidence>
<dbReference type="InterPro" id="IPR006061">
    <property type="entry name" value="SBP_1_CS"/>
</dbReference>
<name>A0A374NXM1_9FIRM</name>
<keyword evidence="4 9" id="KW-0732">Signal</keyword>
<evidence type="ECO:0000256" key="2">
    <source>
        <dbReference type="ARBA" id="ARBA00022448"/>
    </source>
</evidence>
<dbReference type="Gene3D" id="3.40.190.10">
    <property type="entry name" value="Periplasmic binding protein-like II"/>
    <property type="match status" value="2"/>
</dbReference>
<feature type="chain" id="PRO_5039619995" evidence="9">
    <location>
        <begin position="21"/>
        <end position="471"/>
    </location>
</feature>
<evidence type="ECO:0000313" key="11">
    <source>
        <dbReference type="Proteomes" id="UP000263014"/>
    </source>
</evidence>
<feature type="region of interest" description="Disordered" evidence="8">
    <location>
        <begin position="24"/>
        <end position="72"/>
    </location>
</feature>
<protein>
    <submittedName>
        <fullName evidence="10">Extracellular solute-binding protein</fullName>
    </submittedName>
</protein>
<feature type="signal peptide" evidence="9">
    <location>
        <begin position="1"/>
        <end position="20"/>
    </location>
</feature>
<evidence type="ECO:0000256" key="7">
    <source>
        <dbReference type="ARBA" id="ARBA00023288"/>
    </source>
</evidence>
<sequence length="471" mass="52242">MRKREKRWVSLALASCLAIAALTGCSSGSGKTGETKSAAQAETEAKAEAKKEEDREEKKEESKDENKGENKEEVTLTFLHHMGEQGKKDGLVALSEAFTKKYPNIKIEVEFLSRDDFINQYKQRVAADNAPDFINYRPFETPEVIEAGLVEPLDPSIFPDNIDKNCIDSISLDGKIYGIPLDRGGYGFYYNKNMLEKAGVKPEDLDTMSGVLEACQKIKDAGMVPLASGYAESWTENIIIEGQTFTGPMVADPMIFEKLMSGEKKFSDYPEFVDIITHGQQLVRDYALVDEKAASQQASDQYAQFGRGDAAMMMQGTWAISDIRIAQKAAGNTDEFGFTYYPWSDDPAKNYMPANADDSFMISSGSKHMEEAMLFAEFVLTPEAGKVWANASGCISALSGVSADNPDPLLTIFTKVLDEKGYYFEMNPGLAGQYYQDFDKIYIEGRIAEDSPETVIEKWQKSFDNIRATGG</sequence>
<dbReference type="EMBL" id="QSON01000027">
    <property type="protein sequence ID" value="RGI95918.1"/>
    <property type="molecule type" value="Genomic_DNA"/>
</dbReference>
<dbReference type="RefSeq" id="WP_117633473.1">
    <property type="nucleotide sequence ID" value="NZ_CACRUH010000089.1"/>
</dbReference>
<accession>A0A374NXM1</accession>
<evidence type="ECO:0000256" key="9">
    <source>
        <dbReference type="SAM" id="SignalP"/>
    </source>
</evidence>
<dbReference type="AlphaFoldDB" id="A0A374NXM1"/>
<dbReference type="PROSITE" id="PS01037">
    <property type="entry name" value="SBP_BACTERIAL_1"/>
    <property type="match status" value="1"/>
</dbReference>
<dbReference type="SUPFAM" id="SSF53850">
    <property type="entry name" value="Periplasmic binding protein-like II"/>
    <property type="match status" value="1"/>
</dbReference>
<proteinExistence type="inferred from homology"/>
<dbReference type="Pfam" id="PF01547">
    <property type="entry name" value="SBP_bac_1"/>
    <property type="match status" value="1"/>
</dbReference>
<dbReference type="PROSITE" id="PS51257">
    <property type="entry name" value="PROKAR_LIPOPROTEIN"/>
    <property type="match status" value="1"/>
</dbReference>
<reference evidence="10 11" key="1">
    <citation type="submission" date="2018-08" db="EMBL/GenBank/DDBJ databases">
        <title>A genome reference for cultivated species of the human gut microbiota.</title>
        <authorList>
            <person name="Zou Y."/>
            <person name="Xue W."/>
            <person name="Luo G."/>
        </authorList>
    </citation>
    <scope>NUCLEOTIDE SEQUENCE [LARGE SCALE GENOMIC DNA]</scope>
    <source>
        <strain evidence="10 11">TM09-12</strain>
    </source>
</reference>
<evidence type="ECO:0000313" key="10">
    <source>
        <dbReference type="EMBL" id="RGI95918.1"/>
    </source>
</evidence>
<evidence type="ECO:0000256" key="6">
    <source>
        <dbReference type="ARBA" id="ARBA00023139"/>
    </source>
</evidence>
<gene>
    <name evidence="10" type="ORF">DXD79_30995</name>
</gene>
<feature type="compositionally biased region" description="Basic and acidic residues" evidence="8">
    <location>
        <begin position="43"/>
        <end position="72"/>
    </location>
</feature>
<organism evidence="10 11">
    <name type="scientific">Hungatella hathewayi</name>
    <dbReference type="NCBI Taxonomy" id="154046"/>
    <lineage>
        <taxon>Bacteria</taxon>
        <taxon>Bacillati</taxon>
        <taxon>Bacillota</taxon>
        <taxon>Clostridia</taxon>
        <taxon>Lachnospirales</taxon>
        <taxon>Lachnospiraceae</taxon>
        <taxon>Hungatella</taxon>
    </lineage>
</organism>
<evidence type="ECO:0000256" key="1">
    <source>
        <dbReference type="ARBA" id="ARBA00008520"/>
    </source>
</evidence>
<comment type="caution">
    <text evidence="10">The sequence shown here is derived from an EMBL/GenBank/DDBJ whole genome shotgun (WGS) entry which is preliminary data.</text>
</comment>
<dbReference type="InterPro" id="IPR006059">
    <property type="entry name" value="SBP"/>
</dbReference>
<keyword evidence="7" id="KW-0449">Lipoprotein</keyword>
<dbReference type="PANTHER" id="PTHR43649:SF33">
    <property type="entry name" value="POLYGALACTURONAN_RHAMNOGALACTURONAN-BINDING PROTEIN YTCQ"/>
    <property type="match status" value="1"/>
</dbReference>
<dbReference type="PANTHER" id="PTHR43649">
    <property type="entry name" value="ARABINOSE-BINDING PROTEIN-RELATED"/>
    <property type="match status" value="1"/>
</dbReference>
<dbReference type="GO" id="GO:0055085">
    <property type="term" value="P:transmembrane transport"/>
    <property type="evidence" value="ECO:0007669"/>
    <property type="project" value="InterPro"/>
</dbReference>
<keyword evidence="2" id="KW-0813">Transport</keyword>
<evidence type="ECO:0000256" key="4">
    <source>
        <dbReference type="ARBA" id="ARBA00022729"/>
    </source>
</evidence>
<keyword evidence="3" id="KW-1003">Cell membrane</keyword>